<evidence type="ECO:0008006" key="4">
    <source>
        <dbReference type="Google" id="ProtNLM"/>
    </source>
</evidence>
<reference evidence="2 3" key="1">
    <citation type="journal article" date="2021" name="Sci. Rep.">
        <title>The genome of the diatom Chaetoceros tenuissimus carries an ancient integrated fragment of an extant virus.</title>
        <authorList>
            <person name="Hongo Y."/>
            <person name="Kimura K."/>
            <person name="Takaki Y."/>
            <person name="Yoshida Y."/>
            <person name="Baba S."/>
            <person name="Kobayashi G."/>
            <person name="Nagasaki K."/>
            <person name="Hano T."/>
            <person name="Tomaru Y."/>
        </authorList>
    </citation>
    <scope>NUCLEOTIDE SEQUENCE [LARGE SCALE GENOMIC DNA]</scope>
    <source>
        <strain evidence="2 3">NIES-3715</strain>
    </source>
</reference>
<comment type="caution">
    <text evidence="2">The sequence shown here is derived from an EMBL/GenBank/DDBJ whole genome shotgun (WGS) entry which is preliminary data.</text>
</comment>
<sequence length="296" mass="34300">MVSSTSANTRMASNASKHSLPIHSWMNYSFLGFLFVGLLISSGIQHVKNIRTAGTSKEVENFYPHNYNLWKPVHHHSDINVYESFENKNSTRPLYHFEYDTNIPLEAFIDVLDHPNQSMEWMAWIKDYKYVGVRKSELDTLDILKTPVNAQMILHPLIHTHEREFLTKIEATMYTAKLENHEEVTTVKFDYTNLNSVSEIKNAFTKQCKDCIRGNLNMLLTLITFDEGESTKLIMDLDMDLQSSDHVPTFVDNSMILKWGETSLHKLVKRCRDNYKLKNMVDVKGGLFNLLQPVKH</sequence>
<accession>A0AAD3CTI8</accession>
<keyword evidence="1" id="KW-0812">Transmembrane</keyword>
<organism evidence="2 3">
    <name type="scientific">Chaetoceros tenuissimus</name>
    <dbReference type="NCBI Taxonomy" id="426638"/>
    <lineage>
        <taxon>Eukaryota</taxon>
        <taxon>Sar</taxon>
        <taxon>Stramenopiles</taxon>
        <taxon>Ochrophyta</taxon>
        <taxon>Bacillariophyta</taxon>
        <taxon>Coscinodiscophyceae</taxon>
        <taxon>Chaetocerotophycidae</taxon>
        <taxon>Chaetocerotales</taxon>
        <taxon>Chaetocerotaceae</taxon>
        <taxon>Chaetoceros</taxon>
    </lineage>
</organism>
<evidence type="ECO:0000313" key="3">
    <source>
        <dbReference type="Proteomes" id="UP001054902"/>
    </source>
</evidence>
<keyword evidence="3" id="KW-1185">Reference proteome</keyword>
<dbReference type="InterPro" id="IPR023393">
    <property type="entry name" value="START-like_dom_sf"/>
</dbReference>
<proteinExistence type="predicted"/>
<gene>
    <name evidence="2" type="ORF">CTEN210_08025</name>
</gene>
<dbReference type="EMBL" id="BLLK01000045">
    <property type="protein sequence ID" value="GFH51549.1"/>
    <property type="molecule type" value="Genomic_DNA"/>
</dbReference>
<name>A0AAD3CTI8_9STRA</name>
<dbReference type="SUPFAM" id="SSF55961">
    <property type="entry name" value="Bet v1-like"/>
    <property type="match status" value="1"/>
</dbReference>
<keyword evidence="1" id="KW-0472">Membrane</keyword>
<dbReference type="Gene3D" id="3.30.530.20">
    <property type="match status" value="1"/>
</dbReference>
<keyword evidence="1" id="KW-1133">Transmembrane helix</keyword>
<protein>
    <recommendedName>
        <fullName evidence="4">START domain-containing protein</fullName>
    </recommendedName>
</protein>
<evidence type="ECO:0000313" key="2">
    <source>
        <dbReference type="EMBL" id="GFH51549.1"/>
    </source>
</evidence>
<dbReference type="Proteomes" id="UP001054902">
    <property type="component" value="Unassembled WGS sequence"/>
</dbReference>
<evidence type="ECO:0000256" key="1">
    <source>
        <dbReference type="SAM" id="Phobius"/>
    </source>
</evidence>
<feature type="transmembrane region" description="Helical" evidence="1">
    <location>
        <begin position="25"/>
        <end position="44"/>
    </location>
</feature>
<dbReference type="AlphaFoldDB" id="A0AAD3CTI8"/>